<sequence>MKYYDHDSYIRRKHTREQIEEYFKISKDDFTTYNFEQFFNDVVVEILNKREENKDRAFAGYVYFMLDRFNIKNKGVESYEVYLMTKKQIEKNLKGFDYEVSKSYVRKWIYRWVYYYAVFVKSEKKGIKNDWK</sequence>
<comment type="caution">
    <text evidence="1">The sequence shown here is derived from an EMBL/GenBank/DDBJ whole genome shotgun (WGS) entry which is preliminary data.</text>
</comment>
<gene>
    <name evidence="1" type="ORF">G1284_24980</name>
    <name evidence="2" type="ORF">G1290_25025</name>
</gene>
<accession>A0A721IEK4</accession>
<evidence type="ECO:0000313" key="2">
    <source>
        <dbReference type="EMBL" id="HAD8586339.1"/>
    </source>
</evidence>
<reference evidence="1" key="2">
    <citation type="submission" date="2019-01" db="EMBL/GenBank/DDBJ databases">
        <authorList>
            <consortium name="NCBI Pathogen Detection Project"/>
        </authorList>
    </citation>
    <scope>NUCLEOTIDE SEQUENCE</scope>
    <source>
        <strain evidence="2">R15.0265</strain>
        <strain evidence="1">R15.0266</strain>
    </source>
</reference>
<protein>
    <submittedName>
        <fullName evidence="1">Uncharacterized protein</fullName>
    </submittedName>
</protein>
<dbReference type="EMBL" id="DAAQBL010000048">
    <property type="protein sequence ID" value="HAD8586339.1"/>
    <property type="molecule type" value="Genomic_DNA"/>
</dbReference>
<proteinExistence type="predicted"/>
<dbReference type="EMBL" id="DAAPZN010000042">
    <property type="protein sequence ID" value="HAD8366294.1"/>
    <property type="molecule type" value="Genomic_DNA"/>
</dbReference>
<reference evidence="1" key="1">
    <citation type="journal article" date="2018" name="Genome Biol.">
        <title>SKESA: strategic k-mer extension for scrupulous assemblies.</title>
        <authorList>
            <person name="Souvorov A."/>
            <person name="Agarwala R."/>
            <person name="Lipman D.J."/>
        </authorList>
    </citation>
    <scope>NUCLEOTIDE SEQUENCE</scope>
    <source>
        <strain evidence="2">R15.0265</strain>
        <strain evidence="1">R15.0266</strain>
    </source>
</reference>
<evidence type="ECO:0000313" key="1">
    <source>
        <dbReference type="EMBL" id="HAD8366294.1"/>
    </source>
</evidence>
<organism evidence="1">
    <name type="scientific">Salmonella enterica</name>
    <name type="common">Salmonella choleraesuis</name>
    <dbReference type="NCBI Taxonomy" id="28901"/>
    <lineage>
        <taxon>Bacteria</taxon>
        <taxon>Pseudomonadati</taxon>
        <taxon>Pseudomonadota</taxon>
        <taxon>Gammaproteobacteria</taxon>
        <taxon>Enterobacterales</taxon>
        <taxon>Enterobacteriaceae</taxon>
        <taxon>Salmonella</taxon>
    </lineage>
</organism>
<dbReference type="AlphaFoldDB" id="A0A721IEK4"/>
<name>A0A721IEK4_SALER</name>